<keyword evidence="3" id="KW-1185">Reference proteome</keyword>
<sequence length="97" mass="11216">MFLRLSPLLRLFSFLFLRAVPWTSLRWSLRDETDRIPDLTHSIVLPNLYSTSGPIAIPRLGISSKLGSTSIRRSIFLYPFLRTSPLEKSSLNRKNRI</sequence>
<evidence type="ECO:0000256" key="1">
    <source>
        <dbReference type="SAM" id="SignalP"/>
    </source>
</evidence>
<dbReference type="Proteomes" id="UP000076798">
    <property type="component" value="Unassembled WGS sequence"/>
</dbReference>
<evidence type="ECO:0000313" key="2">
    <source>
        <dbReference type="EMBL" id="KZT33949.1"/>
    </source>
</evidence>
<feature type="chain" id="PRO_5007869783" description="Secreted protein" evidence="1">
    <location>
        <begin position="20"/>
        <end position="97"/>
    </location>
</feature>
<keyword evidence="1" id="KW-0732">Signal</keyword>
<reference evidence="2 3" key="1">
    <citation type="journal article" date="2016" name="Mol. Biol. Evol.">
        <title>Comparative Genomics of Early-Diverging Mushroom-Forming Fungi Provides Insights into the Origins of Lignocellulose Decay Capabilities.</title>
        <authorList>
            <person name="Nagy L.G."/>
            <person name="Riley R."/>
            <person name="Tritt A."/>
            <person name="Adam C."/>
            <person name="Daum C."/>
            <person name="Floudas D."/>
            <person name="Sun H."/>
            <person name="Yadav J.S."/>
            <person name="Pangilinan J."/>
            <person name="Larsson K.H."/>
            <person name="Matsuura K."/>
            <person name="Barry K."/>
            <person name="Labutti K."/>
            <person name="Kuo R."/>
            <person name="Ohm R.A."/>
            <person name="Bhattacharya S.S."/>
            <person name="Shirouzu T."/>
            <person name="Yoshinaga Y."/>
            <person name="Martin F.M."/>
            <person name="Grigoriev I.V."/>
            <person name="Hibbett D.S."/>
        </authorList>
    </citation>
    <scope>NUCLEOTIDE SEQUENCE [LARGE SCALE GENOMIC DNA]</scope>
    <source>
        <strain evidence="2 3">HHB10207 ss-3</strain>
    </source>
</reference>
<dbReference type="AlphaFoldDB" id="A0A165Z598"/>
<organism evidence="2 3">
    <name type="scientific">Sistotremastrum suecicum HHB10207 ss-3</name>
    <dbReference type="NCBI Taxonomy" id="1314776"/>
    <lineage>
        <taxon>Eukaryota</taxon>
        <taxon>Fungi</taxon>
        <taxon>Dikarya</taxon>
        <taxon>Basidiomycota</taxon>
        <taxon>Agaricomycotina</taxon>
        <taxon>Agaricomycetes</taxon>
        <taxon>Sistotremastrales</taxon>
        <taxon>Sistotremastraceae</taxon>
        <taxon>Sistotremastrum</taxon>
    </lineage>
</organism>
<accession>A0A165Z598</accession>
<proteinExistence type="predicted"/>
<feature type="signal peptide" evidence="1">
    <location>
        <begin position="1"/>
        <end position="19"/>
    </location>
</feature>
<feature type="non-terminal residue" evidence="2">
    <location>
        <position position="97"/>
    </location>
</feature>
<dbReference type="EMBL" id="KV428209">
    <property type="protein sequence ID" value="KZT33949.1"/>
    <property type="molecule type" value="Genomic_DNA"/>
</dbReference>
<protein>
    <recommendedName>
        <fullName evidence="4">Secreted protein</fullName>
    </recommendedName>
</protein>
<evidence type="ECO:0000313" key="3">
    <source>
        <dbReference type="Proteomes" id="UP000076798"/>
    </source>
</evidence>
<evidence type="ECO:0008006" key="4">
    <source>
        <dbReference type="Google" id="ProtNLM"/>
    </source>
</evidence>
<gene>
    <name evidence="2" type="ORF">SISSUDRAFT_1053590</name>
</gene>
<name>A0A165Z598_9AGAM</name>